<dbReference type="InterPro" id="IPR036591">
    <property type="entry name" value="YggU-like_sf"/>
</dbReference>
<evidence type="ECO:0000256" key="1">
    <source>
        <dbReference type="ARBA" id="ARBA00010364"/>
    </source>
</evidence>
<reference evidence="3" key="1">
    <citation type="submission" date="2017-09" db="EMBL/GenBank/DDBJ databases">
        <title>Depth-based differentiation of microbial function through sediment-hosted aquifers and enrichment of novel symbionts in the deep terrestrial subsurface.</title>
        <authorList>
            <person name="Probst A.J."/>
            <person name="Ladd B."/>
            <person name="Jarett J.K."/>
            <person name="Geller-Mcgrath D.E."/>
            <person name="Sieber C.M.K."/>
            <person name="Emerson J.B."/>
            <person name="Anantharaman K."/>
            <person name="Thomas B.C."/>
            <person name="Malmstrom R."/>
            <person name="Stieglmeier M."/>
            <person name="Klingl A."/>
            <person name="Woyke T."/>
            <person name="Ryan C.M."/>
            <person name="Banfield J.F."/>
        </authorList>
    </citation>
    <scope>NUCLEOTIDE SEQUENCE [LARGE SCALE GENOMIC DNA]</scope>
</reference>
<dbReference type="NCBIfam" id="TIGR00251">
    <property type="entry name" value="DUF167 family protein"/>
    <property type="match status" value="1"/>
</dbReference>
<dbReference type="SUPFAM" id="SSF69786">
    <property type="entry name" value="YggU-like"/>
    <property type="match status" value="1"/>
</dbReference>
<comment type="similarity">
    <text evidence="1">Belongs to the UPF0235 family.</text>
</comment>
<sequence>MRIFVTVKSHKKENKVEKIDQTHFIVWTKELPIKGKANNSVIKLLAKQLVIPPSAIYLKSGAASNRKIFEINSIF</sequence>
<protein>
    <submittedName>
        <fullName evidence="2">Uncharacterized protein</fullName>
    </submittedName>
</protein>
<name>A0A2M7QH66_9BACT</name>
<dbReference type="Gene3D" id="3.30.1200.10">
    <property type="entry name" value="YggU-like"/>
    <property type="match status" value="1"/>
</dbReference>
<dbReference type="Proteomes" id="UP000229401">
    <property type="component" value="Unassembled WGS sequence"/>
</dbReference>
<comment type="caution">
    <text evidence="2">The sequence shown here is derived from an EMBL/GenBank/DDBJ whole genome shotgun (WGS) entry which is preliminary data.</text>
</comment>
<dbReference type="SMART" id="SM01152">
    <property type="entry name" value="DUF167"/>
    <property type="match status" value="1"/>
</dbReference>
<dbReference type="Pfam" id="PF02594">
    <property type="entry name" value="DUF167"/>
    <property type="match status" value="1"/>
</dbReference>
<proteinExistence type="inferred from homology"/>
<dbReference type="AlphaFoldDB" id="A0A2M7QH66"/>
<evidence type="ECO:0000313" key="2">
    <source>
        <dbReference type="EMBL" id="PIY71664.1"/>
    </source>
</evidence>
<dbReference type="InterPro" id="IPR003746">
    <property type="entry name" value="DUF167"/>
</dbReference>
<accession>A0A2M7QH66</accession>
<organism evidence="2 3">
    <name type="scientific">Candidatus Roizmanbacteria bacterium CG_4_10_14_0_8_um_filter_33_9</name>
    <dbReference type="NCBI Taxonomy" id="1974826"/>
    <lineage>
        <taxon>Bacteria</taxon>
        <taxon>Candidatus Roizmaniibacteriota</taxon>
    </lineage>
</organism>
<gene>
    <name evidence="2" type="ORF">COY87_04975</name>
</gene>
<evidence type="ECO:0000313" key="3">
    <source>
        <dbReference type="Proteomes" id="UP000229401"/>
    </source>
</evidence>
<dbReference type="EMBL" id="PFLI01000172">
    <property type="protein sequence ID" value="PIY71664.1"/>
    <property type="molecule type" value="Genomic_DNA"/>
</dbReference>